<evidence type="ECO:0000313" key="2">
    <source>
        <dbReference type="Proteomes" id="UP001500902"/>
    </source>
</evidence>
<organism evidence="1 2">
    <name type="scientific">Nonomuraea antimicrobica</name>
    <dbReference type="NCBI Taxonomy" id="561173"/>
    <lineage>
        <taxon>Bacteria</taxon>
        <taxon>Bacillati</taxon>
        <taxon>Actinomycetota</taxon>
        <taxon>Actinomycetes</taxon>
        <taxon>Streptosporangiales</taxon>
        <taxon>Streptosporangiaceae</taxon>
        <taxon>Nonomuraea</taxon>
    </lineage>
</organism>
<comment type="caution">
    <text evidence="1">The sequence shown here is derived from an EMBL/GenBank/DDBJ whole genome shotgun (WGS) entry which is preliminary data.</text>
</comment>
<dbReference type="EMBL" id="BAAAZP010000111">
    <property type="protein sequence ID" value="GAA3688585.1"/>
    <property type="molecule type" value="Genomic_DNA"/>
</dbReference>
<evidence type="ECO:0008006" key="3">
    <source>
        <dbReference type="Google" id="ProtNLM"/>
    </source>
</evidence>
<sequence length="100" mass="10410">MANDEITWDVAGQRASGQRFRTLADEHGQSHEELLTQLGGANPLPYPEFAGPYQGFVAALAGGSAETYAQLGRTGDGQAAMVATKEQAEAANETVVGDDG</sequence>
<gene>
    <name evidence="1" type="ORF">GCM10022224_062560</name>
</gene>
<dbReference type="RefSeq" id="WP_344886339.1">
    <property type="nucleotide sequence ID" value="NZ_BAAAZP010000111.1"/>
</dbReference>
<evidence type="ECO:0000313" key="1">
    <source>
        <dbReference type="EMBL" id="GAA3688585.1"/>
    </source>
</evidence>
<accession>A0ABP7CDZ2</accession>
<dbReference type="Proteomes" id="UP001500902">
    <property type="component" value="Unassembled WGS sequence"/>
</dbReference>
<protein>
    <recommendedName>
        <fullName evidence="3">Excreted virulence factor EspC, type VII ESX diderm</fullName>
    </recommendedName>
</protein>
<name>A0ABP7CDZ2_9ACTN</name>
<reference evidence="2" key="1">
    <citation type="journal article" date="2019" name="Int. J. Syst. Evol. Microbiol.">
        <title>The Global Catalogue of Microorganisms (GCM) 10K type strain sequencing project: providing services to taxonomists for standard genome sequencing and annotation.</title>
        <authorList>
            <consortium name="The Broad Institute Genomics Platform"/>
            <consortium name="The Broad Institute Genome Sequencing Center for Infectious Disease"/>
            <person name="Wu L."/>
            <person name="Ma J."/>
        </authorList>
    </citation>
    <scope>NUCLEOTIDE SEQUENCE [LARGE SCALE GENOMIC DNA]</scope>
    <source>
        <strain evidence="2">JCM 16904</strain>
    </source>
</reference>
<keyword evidence="2" id="KW-1185">Reference proteome</keyword>
<proteinExistence type="predicted"/>